<evidence type="ECO:0000313" key="3">
    <source>
        <dbReference type="Proteomes" id="UP000298616"/>
    </source>
</evidence>
<keyword evidence="1" id="KW-0472">Membrane</keyword>
<dbReference type="EMBL" id="CP028923">
    <property type="protein sequence ID" value="QCK13770.1"/>
    <property type="molecule type" value="Genomic_DNA"/>
</dbReference>
<organism evidence="2 3">
    <name type="scientific">Mangrovivirga cuniculi</name>
    <dbReference type="NCBI Taxonomy" id="2715131"/>
    <lineage>
        <taxon>Bacteria</taxon>
        <taxon>Pseudomonadati</taxon>
        <taxon>Bacteroidota</taxon>
        <taxon>Cytophagia</taxon>
        <taxon>Cytophagales</taxon>
        <taxon>Mangrovivirgaceae</taxon>
        <taxon>Mangrovivirga</taxon>
    </lineage>
</organism>
<dbReference type="RefSeq" id="WP_137089365.1">
    <property type="nucleotide sequence ID" value="NZ_CP028923.1"/>
</dbReference>
<accession>A0A4D7JJZ0</accession>
<dbReference type="Proteomes" id="UP000298616">
    <property type="component" value="Chromosome"/>
</dbReference>
<feature type="transmembrane region" description="Helical" evidence="1">
    <location>
        <begin position="6"/>
        <end position="29"/>
    </location>
</feature>
<dbReference type="AlphaFoldDB" id="A0A4D7JJZ0"/>
<evidence type="ECO:0000313" key="2">
    <source>
        <dbReference type="EMBL" id="QCK13770.1"/>
    </source>
</evidence>
<keyword evidence="1" id="KW-0812">Transmembrane</keyword>
<reference evidence="2 3" key="1">
    <citation type="submission" date="2018-04" db="EMBL/GenBank/DDBJ databases">
        <title>Complete genome uncultured novel isolate.</title>
        <authorList>
            <person name="Merlino G."/>
        </authorList>
    </citation>
    <scope>NUCLEOTIDE SEQUENCE [LARGE SCALE GENOMIC DNA]</scope>
    <source>
        <strain evidence="3">R1DC9</strain>
    </source>
</reference>
<sequence length="162" mass="18956">MSFIRLYTGLLILVTVMITVYLAGGIVSLSGSVREYSEYNNQIDRSRTLLSKIDVENIVPDESELVRIKIKKEEILEVIHDAEKNYELVTTRIDPMERPNDNISVLPVEFSGSYKGMMKFIYHLEKKYINLRVGYTKFYSEENFNQNNEQLKSKIYIEHISF</sequence>
<keyword evidence="3" id="KW-1185">Reference proteome</keyword>
<proteinExistence type="predicted"/>
<protein>
    <submittedName>
        <fullName evidence="2">Uncharacterized protein</fullName>
    </submittedName>
</protein>
<keyword evidence="1" id="KW-1133">Transmembrane helix</keyword>
<evidence type="ECO:0000256" key="1">
    <source>
        <dbReference type="SAM" id="Phobius"/>
    </source>
</evidence>
<name>A0A4D7JJZ0_9BACT</name>
<gene>
    <name evidence="2" type="ORF">DCC35_02855</name>
</gene>
<dbReference type="KEGG" id="fpf:DCC35_02855"/>